<dbReference type="InterPro" id="IPR008964">
    <property type="entry name" value="Invasin/intimin_cell_adhesion"/>
</dbReference>
<sequence length="445" mass="46873">MKALTKTINVMRIKKSRKYSVFLSFVIALTSSMLTGCDTDNNSAELANAVEVESLFEQGLLVEEITIKGAHTRIKAGETQQLNAIGITNGGTNVDVTNDTTWSSSDITIATVDENGLVTGIANSEVNQGIVIITATSNSTGISGEGQISVSDVVATGIKLNQPMSDGSNINTCIAVGITGDVTYADGYISMNTASGMSFSVDEASTATIDSNGILNTSSANIETTSITATLDEFTDTLSVTASPVNLDVIDILFDDEIIETSTLAMGERMLVNGQITLTTGETLYNIDTAINWLQADGSYLGITSTGDNKGTVLALRTGDTQLIGNCGGKQTAVTMTVTGEDDIESIEINQDLDIYIEPLGSIELTLTADYTDSSLSSLNVSEFAYWSIEENGALKGEYINLGTDTASYKVTSIIDEASDVTVTATYNGEVTTTTINIEELSSSE</sequence>
<name>A0ABY3N191_9GAMM</name>
<evidence type="ECO:0000259" key="1">
    <source>
        <dbReference type="SMART" id="SM00635"/>
    </source>
</evidence>
<proteinExistence type="predicted"/>
<dbReference type="RefSeq" id="WP_101343371.1">
    <property type="nucleotide sequence ID" value="NZ_PJAI02000001.1"/>
</dbReference>
<protein>
    <recommendedName>
        <fullName evidence="1">BIG2 domain-containing protein</fullName>
    </recommendedName>
</protein>
<dbReference type="SMART" id="SM00635">
    <property type="entry name" value="BID_2"/>
    <property type="match status" value="1"/>
</dbReference>
<gene>
    <name evidence="2" type="ORF">CWS31_001685</name>
</gene>
<feature type="domain" description="BIG2" evidence="1">
    <location>
        <begin position="61"/>
        <end position="151"/>
    </location>
</feature>
<evidence type="ECO:0000313" key="3">
    <source>
        <dbReference type="Proteomes" id="UP000815846"/>
    </source>
</evidence>
<dbReference type="EMBL" id="PJAI02000001">
    <property type="protein sequence ID" value="TYK67260.1"/>
    <property type="molecule type" value="Genomic_DNA"/>
</dbReference>
<evidence type="ECO:0000313" key="2">
    <source>
        <dbReference type="EMBL" id="TYK67260.1"/>
    </source>
</evidence>
<dbReference type="Gene3D" id="2.60.40.1080">
    <property type="match status" value="1"/>
</dbReference>
<reference evidence="2 3" key="1">
    <citation type="submission" date="2019-08" db="EMBL/GenBank/DDBJ databases">
        <title>Microbe sample from Colwellia echini.</title>
        <authorList>
            <person name="Christiansen L."/>
            <person name="Pathiraja D."/>
            <person name="Schultz-Johansen M."/>
            <person name="Choi I.-G."/>
            <person name="Stougaard P."/>
        </authorList>
    </citation>
    <scope>NUCLEOTIDE SEQUENCE [LARGE SCALE GENOMIC DNA]</scope>
    <source>
        <strain evidence="2 3">A3</strain>
    </source>
</reference>
<dbReference type="Proteomes" id="UP000815846">
    <property type="component" value="Unassembled WGS sequence"/>
</dbReference>
<dbReference type="InterPro" id="IPR003343">
    <property type="entry name" value="Big_2"/>
</dbReference>
<comment type="caution">
    <text evidence="2">The sequence shown here is derived from an EMBL/GenBank/DDBJ whole genome shotgun (WGS) entry which is preliminary data.</text>
</comment>
<keyword evidence="3" id="KW-1185">Reference proteome</keyword>
<dbReference type="Pfam" id="PF02368">
    <property type="entry name" value="Big_2"/>
    <property type="match status" value="1"/>
</dbReference>
<dbReference type="SUPFAM" id="SSF49373">
    <property type="entry name" value="Invasin/intimin cell-adhesion fragments"/>
    <property type="match status" value="1"/>
</dbReference>
<accession>A0ABY3N191</accession>
<organism evidence="2 3">
    <name type="scientific">Colwellia echini</name>
    <dbReference type="NCBI Taxonomy" id="1982103"/>
    <lineage>
        <taxon>Bacteria</taxon>
        <taxon>Pseudomonadati</taxon>
        <taxon>Pseudomonadota</taxon>
        <taxon>Gammaproteobacteria</taxon>
        <taxon>Alteromonadales</taxon>
        <taxon>Colwelliaceae</taxon>
        <taxon>Colwellia</taxon>
    </lineage>
</organism>